<feature type="compositionally biased region" description="Polar residues" evidence="2">
    <location>
        <begin position="138"/>
        <end position="147"/>
    </location>
</feature>
<feature type="domain" description="BHLH" evidence="3">
    <location>
        <begin position="230"/>
        <end position="281"/>
    </location>
</feature>
<dbReference type="OrthoDB" id="8964853at2759"/>
<feature type="region of interest" description="Disordered" evidence="2">
    <location>
        <begin position="96"/>
        <end position="157"/>
    </location>
</feature>
<protein>
    <recommendedName>
        <fullName evidence="3">BHLH domain-containing protein</fullName>
    </recommendedName>
</protein>
<dbReference type="PANTHER" id="PTHR22934">
    <property type="entry name" value="PROTEIN ESC1/WETA-RELATED"/>
    <property type="match status" value="1"/>
</dbReference>
<dbReference type="InterPro" id="IPR036638">
    <property type="entry name" value="HLH_DNA-bd_sf"/>
</dbReference>
<evidence type="ECO:0000313" key="4">
    <source>
        <dbReference type="EMBL" id="OXG28822.1"/>
    </source>
</evidence>
<organism evidence="4 5">
    <name type="scientific">Cryptococcus neoformans Tu259-1</name>
    <dbReference type="NCBI Taxonomy" id="1230072"/>
    <lineage>
        <taxon>Eukaryota</taxon>
        <taxon>Fungi</taxon>
        <taxon>Dikarya</taxon>
        <taxon>Basidiomycota</taxon>
        <taxon>Agaricomycotina</taxon>
        <taxon>Tremellomycetes</taxon>
        <taxon>Tremellales</taxon>
        <taxon>Cryptococcaceae</taxon>
        <taxon>Cryptococcus</taxon>
        <taxon>Cryptococcus neoformans species complex</taxon>
    </lineage>
</organism>
<feature type="compositionally biased region" description="Polar residues" evidence="2">
    <location>
        <begin position="415"/>
        <end position="437"/>
    </location>
</feature>
<dbReference type="InterPro" id="IPR011598">
    <property type="entry name" value="bHLH_dom"/>
</dbReference>
<dbReference type="InterPro" id="IPR040112">
    <property type="entry name" value="WetA"/>
</dbReference>
<dbReference type="Pfam" id="PF00010">
    <property type="entry name" value="HLH"/>
    <property type="match status" value="1"/>
</dbReference>
<feature type="compositionally biased region" description="Low complexity" evidence="2">
    <location>
        <begin position="333"/>
        <end position="414"/>
    </location>
</feature>
<feature type="compositionally biased region" description="Polar residues" evidence="2">
    <location>
        <begin position="96"/>
        <end position="107"/>
    </location>
</feature>
<feature type="compositionally biased region" description="Polar residues" evidence="2">
    <location>
        <begin position="187"/>
        <end position="214"/>
    </location>
</feature>
<accession>A0A854QHC8</accession>
<comment type="caution">
    <text evidence="4">The sequence shown here is derived from an EMBL/GenBank/DDBJ whole genome shotgun (WGS) entry which is preliminary data.</text>
</comment>
<feature type="compositionally biased region" description="Low complexity" evidence="2">
    <location>
        <begin position="116"/>
        <end position="127"/>
    </location>
</feature>
<sequence>MSPLHTSTLTRPSSPSSNSGAEVVLTPTTMAEERHTNSDVHMEQAAEESALVVAERAPKKAKISGSGSFDQENGIDFAGITNQRFTVFPMFTGGWNQATESNSTSPIPTHPANAMQSPNHQQSQQQNGIDPLLALRSPSATHSTPQVNVDDGLTPELRFPDETLASATAGVSQETSQGDHAPIQVDETAQQHSASGMLTVPSSHTGPSSTSELGQATKKENNASFSRSPELRVSHKLAERKRRKEMKDLFDELREELPADRGMKASKWEILTKAIEHIKHTKSQQVEMHREIEHLRRELEIARAGNAHYHPHAYPTYSIPYPPGPFAAHPHHAQAQPPTSGTTSQAQTPQPQTQTVAQPQLQSQVTQQPQQMQQQPQSQPQQQIQPAAHVQTVSQVQQQQQSQPQPSHQQSRTSGLQTPTQEVQQQPLSAQGTPAPA</sequence>
<keyword evidence="1" id="KW-0175">Coiled coil</keyword>
<gene>
    <name evidence="4" type="ORF">C361_00471</name>
</gene>
<dbReference type="Proteomes" id="UP000199727">
    <property type="component" value="Unassembled WGS sequence"/>
</dbReference>
<feature type="compositionally biased region" description="Basic and acidic residues" evidence="2">
    <location>
        <begin position="31"/>
        <end position="44"/>
    </location>
</feature>
<dbReference type="EMBL" id="AMKT01000010">
    <property type="protein sequence ID" value="OXG28822.1"/>
    <property type="molecule type" value="Genomic_DNA"/>
</dbReference>
<evidence type="ECO:0000256" key="2">
    <source>
        <dbReference type="SAM" id="MobiDB-lite"/>
    </source>
</evidence>
<feature type="coiled-coil region" evidence="1">
    <location>
        <begin position="236"/>
        <end position="298"/>
    </location>
</feature>
<dbReference type="PROSITE" id="PS50888">
    <property type="entry name" value="BHLH"/>
    <property type="match status" value="1"/>
</dbReference>
<feature type="region of interest" description="Disordered" evidence="2">
    <location>
        <begin position="1"/>
        <end position="49"/>
    </location>
</feature>
<name>A0A854QHC8_CRYNE</name>
<feature type="compositionally biased region" description="Low complexity" evidence="2">
    <location>
        <begin position="1"/>
        <end position="19"/>
    </location>
</feature>
<dbReference type="SMART" id="SM00353">
    <property type="entry name" value="HLH"/>
    <property type="match status" value="1"/>
</dbReference>
<dbReference type="PANTHER" id="PTHR22934:SF23">
    <property type="entry name" value="ZF-C3H1 DOMAIN-CONTAINING PROTEIN"/>
    <property type="match status" value="1"/>
</dbReference>
<feature type="region of interest" description="Disordered" evidence="2">
    <location>
        <begin position="320"/>
        <end position="437"/>
    </location>
</feature>
<dbReference type="AlphaFoldDB" id="A0A854QHC8"/>
<evidence type="ECO:0000313" key="5">
    <source>
        <dbReference type="Proteomes" id="UP000199727"/>
    </source>
</evidence>
<reference evidence="4 5" key="1">
    <citation type="submission" date="2017-06" db="EMBL/GenBank/DDBJ databases">
        <title>Global population genomics of the pathogenic fungus Cryptococcus neoformans var. grubii.</title>
        <authorList>
            <person name="Cuomo C."/>
            <person name="Litvintseva A."/>
            <person name="Chen Y."/>
            <person name="Young S."/>
            <person name="Zeng Q."/>
            <person name="Chapman S."/>
            <person name="Gujja S."/>
            <person name="Saif S."/>
            <person name="Birren B."/>
        </authorList>
    </citation>
    <scope>NUCLEOTIDE SEQUENCE [LARGE SCALE GENOMIC DNA]</scope>
    <source>
        <strain evidence="4 5">Tu259-1</strain>
    </source>
</reference>
<dbReference type="GO" id="GO:0046983">
    <property type="term" value="F:protein dimerization activity"/>
    <property type="evidence" value="ECO:0007669"/>
    <property type="project" value="InterPro"/>
</dbReference>
<evidence type="ECO:0000256" key="1">
    <source>
        <dbReference type="SAM" id="Coils"/>
    </source>
</evidence>
<feature type="region of interest" description="Disordered" evidence="2">
    <location>
        <begin position="187"/>
        <end position="234"/>
    </location>
</feature>
<evidence type="ECO:0000259" key="3">
    <source>
        <dbReference type="PROSITE" id="PS50888"/>
    </source>
</evidence>
<dbReference type="SUPFAM" id="SSF47459">
    <property type="entry name" value="HLH, helix-loop-helix DNA-binding domain"/>
    <property type="match status" value="1"/>
</dbReference>
<proteinExistence type="predicted"/>
<dbReference type="Gene3D" id="4.10.280.10">
    <property type="entry name" value="Helix-loop-helix DNA-binding domain"/>
    <property type="match status" value="1"/>
</dbReference>